<evidence type="ECO:0000256" key="9">
    <source>
        <dbReference type="ARBA" id="ARBA00022741"/>
    </source>
</evidence>
<comment type="pathway">
    <text evidence="4 16">Cofactor biosynthesis; coenzyme A biosynthesis; CoA from (R)-pantothenate: step 1/5.</text>
</comment>
<keyword evidence="12 16" id="KW-0630">Potassium</keyword>
<keyword evidence="9 16" id="KW-0547">Nucleotide-binding</keyword>
<comment type="function">
    <text evidence="16">Catalyzes the phosphorylation of pantothenate (Pan), the first step in CoA biosynthesis.</text>
</comment>
<comment type="catalytic activity">
    <reaction evidence="1 16">
        <text>(R)-pantothenate + ATP = (R)-4'-phosphopantothenate + ADP + H(+)</text>
        <dbReference type="Rhea" id="RHEA:16373"/>
        <dbReference type="ChEBI" id="CHEBI:10986"/>
        <dbReference type="ChEBI" id="CHEBI:15378"/>
        <dbReference type="ChEBI" id="CHEBI:29032"/>
        <dbReference type="ChEBI" id="CHEBI:30616"/>
        <dbReference type="ChEBI" id="CHEBI:456216"/>
        <dbReference type="EC" id="2.7.1.33"/>
    </reaction>
</comment>
<keyword evidence="18" id="KW-1185">Reference proteome</keyword>
<feature type="binding site" evidence="16">
    <location>
        <begin position="93"/>
        <end position="96"/>
    </location>
    <ligand>
        <name>substrate</name>
    </ligand>
</feature>
<feature type="binding site" evidence="16">
    <location>
        <begin position="7"/>
        <end position="14"/>
    </location>
    <ligand>
        <name>ATP</name>
        <dbReference type="ChEBI" id="CHEBI:30616"/>
    </ligand>
</feature>
<dbReference type="Gene3D" id="3.30.420.40">
    <property type="match status" value="2"/>
</dbReference>
<dbReference type="GO" id="GO:0015937">
    <property type="term" value="P:coenzyme A biosynthetic process"/>
    <property type="evidence" value="ECO:0007669"/>
    <property type="project" value="UniProtKB-UniRule"/>
</dbReference>
<evidence type="ECO:0000256" key="7">
    <source>
        <dbReference type="ARBA" id="ARBA00022490"/>
    </source>
</evidence>
<keyword evidence="10 16" id="KW-0418">Kinase</keyword>
<gene>
    <name evidence="16" type="primary">coaX</name>
    <name evidence="17" type="ORF">I6N98_14475</name>
</gene>
<keyword evidence="11 16" id="KW-0067">ATP-binding</keyword>
<evidence type="ECO:0000256" key="14">
    <source>
        <dbReference type="ARBA" id="ARBA00038036"/>
    </source>
</evidence>
<dbReference type="GO" id="GO:0005524">
    <property type="term" value="F:ATP binding"/>
    <property type="evidence" value="ECO:0007669"/>
    <property type="project" value="UniProtKB-UniRule"/>
</dbReference>
<comment type="subcellular location">
    <subcellularLocation>
        <location evidence="3 16">Cytoplasm</location>
    </subcellularLocation>
</comment>
<evidence type="ECO:0000256" key="5">
    <source>
        <dbReference type="ARBA" id="ARBA00011738"/>
    </source>
</evidence>
<dbReference type="PANTHER" id="PTHR34265">
    <property type="entry name" value="TYPE III PANTOTHENATE KINASE"/>
    <property type="match status" value="1"/>
</dbReference>
<dbReference type="InterPro" id="IPR043129">
    <property type="entry name" value="ATPase_NBD"/>
</dbReference>
<evidence type="ECO:0000313" key="18">
    <source>
        <dbReference type="Proteomes" id="UP000596063"/>
    </source>
</evidence>
<evidence type="ECO:0000256" key="13">
    <source>
        <dbReference type="ARBA" id="ARBA00022993"/>
    </source>
</evidence>
<comment type="cofactor">
    <cofactor evidence="16">
        <name>NH4(+)</name>
        <dbReference type="ChEBI" id="CHEBI:28938"/>
    </cofactor>
    <cofactor evidence="16">
        <name>K(+)</name>
        <dbReference type="ChEBI" id="CHEBI:29103"/>
    </cofactor>
    <text evidence="16">A monovalent cation. Ammonium or potassium.</text>
</comment>
<feature type="binding site" evidence="16">
    <location>
        <position position="86"/>
    </location>
    <ligand>
        <name>substrate</name>
    </ligand>
</feature>
<evidence type="ECO:0000256" key="4">
    <source>
        <dbReference type="ARBA" id="ARBA00005225"/>
    </source>
</evidence>
<dbReference type="RefSeq" id="WP_198569050.1">
    <property type="nucleotide sequence ID" value="NZ_CP066167.1"/>
</dbReference>
<feature type="binding site" evidence="16">
    <location>
        <position position="171"/>
    </location>
    <ligand>
        <name>substrate</name>
    </ligand>
</feature>
<evidence type="ECO:0000256" key="8">
    <source>
        <dbReference type="ARBA" id="ARBA00022679"/>
    </source>
</evidence>
<organism evidence="17 18">
    <name type="scientific">Spongiibacter nanhainus</name>
    <dbReference type="NCBI Taxonomy" id="2794344"/>
    <lineage>
        <taxon>Bacteria</taxon>
        <taxon>Pseudomonadati</taxon>
        <taxon>Pseudomonadota</taxon>
        <taxon>Gammaproteobacteria</taxon>
        <taxon>Cellvibrionales</taxon>
        <taxon>Spongiibacteraceae</taxon>
        <taxon>Spongiibacter</taxon>
    </lineage>
</organism>
<keyword evidence="13 16" id="KW-0173">Coenzyme A biosynthesis</keyword>
<reference evidence="17 18" key="1">
    <citation type="submission" date="2020-12" db="EMBL/GenBank/DDBJ databases">
        <authorList>
            <person name="Shan Y."/>
        </authorList>
    </citation>
    <scope>NUCLEOTIDE SEQUENCE [LARGE SCALE GENOMIC DNA]</scope>
    <source>
        <strain evidence="18">csc3.9</strain>
    </source>
</reference>
<evidence type="ECO:0000256" key="15">
    <source>
        <dbReference type="ARBA" id="ARBA00040883"/>
    </source>
</evidence>
<evidence type="ECO:0000256" key="11">
    <source>
        <dbReference type="ARBA" id="ARBA00022840"/>
    </source>
</evidence>
<sequence>MAHLELDVGNTALKWRLCEGERRISGGRVPNKSVADLPFGGVTEAWVGSVAGEQFNRTLRDELAAQGVTASFAISQRRCGRVQNSYTDVSRMGVDRWLAMVAAYYRAGQRSVVVVDAGTALTIDIVAGDGQHLGGYILPGAPLMVRSLGLATDRVKVEVSSTGDLSPGRNTGACVANGCTLAQLGAIKQAVSEAQAELRGSPVVMVTGGDGRGLWELGRSESTEWEYVEELVLDGLAPVVRASGER</sequence>
<comment type="similarity">
    <text evidence="14 16">Belongs to the type III pantothenate kinase family.</text>
</comment>
<evidence type="ECO:0000256" key="16">
    <source>
        <dbReference type="HAMAP-Rule" id="MF_01274"/>
    </source>
</evidence>
<feature type="binding site" evidence="16">
    <location>
        <position position="119"/>
    </location>
    <ligand>
        <name>ATP</name>
        <dbReference type="ChEBI" id="CHEBI:30616"/>
    </ligand>
</feature>
<dbReference type="KEGG" id="snan:I6N98_14475"/>
<accession>A0A7T4QZE7</accession>
<dbReference type="GO" id="GO:0046872">
    <property type="term" value="F:metal ion binding"/>
    <property type="evidence" value="ECO:0007669"/>
    <property type="project" value="UniProtKB-KW"/>
</dbReference>
<evidence type="ECO:0000256" key="12">
    <source>
        <dbReference type="ARBA" id="ARBA00022958"/>
    </source>
</evidence>
<feature type="binding site" evidence="16">
    <location>
        <position position="116"/>
    </location>
    <ligand>
        <name>K(+)</name>
        <dbReference type="ChEBI" id="CHEBI:29103"/>
    </ligand>
</feature>
<dbReference type="GO" id="GO:0005737">
    <property type="term" value="C:cytoplasm"/>
    <property type="evidence" value="ECO:0007669"/>
    <property type="project" value="UniProtKB-SubCell"/>
</dbReference>
<dbReference type="PANTHER" id="PTHR34265:SF1">
    <property type="entry name" value="TYPE III PANTOTHENATE KINASE"/>
    <property type="match status" value="1"/>
</dbReference>
<dbReference type="AlphaFoldDB" id="A0A7T4QZE7"/>
<feature type="active site" description="Proton acceptor" evidence="16">
    <location>
        <position position="95"/>
    </location>
</feature>
<evidence type="ECO:0000256" key="6">
    <source>
        <dbReference type="ARBA" id="ARBA00012102"/>
    </source>
</evidence>
<evidence type="ECO:0000256" key="3">
    <source>
        <dbReference type="ARBA" id="ARBA00004496"/>
    </source>
</evidence>
<evidence type="ECO:0000256" key="1">
    <source>
        <dbReference type="ARBA" id="ARBA00001206"/>
    </source>
</evidence>
<dbReference type="CDD" id="cd24015">
    <property type="entry name" value="ASKHA_NBD_PanK-III"/>
    <property type="match status" value="1"/>
</dbReference>
<dbReference type="EC" id="2.7.1.33" evidence="6 16"/>
<proteinExistence type="inferred from homology"/>
<keyword evidence="8 16" id="KW-0808">Transferase</keyword>
<dbReference type="GO" id="GO:0004594">
    <property type="term" value="F:pantothenate kinase activity"/>
    <property type="evidence" value="ECO:0007669"/>
    <property type="project" value="UniProtKB-UniRule"/>
</dbReference>
<dbReference type="Pfam" id="PF03309">
    <property type="entry name" value="Pan_kinase"/>
    <property type="match status" value="1"/>
</dbReference>
<dbReference type="SUPFAM" id="SSF53067">
    <property type="entry name" value="Actin-like ATPase domain"/>
    <property type="match status" value="2"/>
</dbReference>
<dbReference type="Proteomes" id="UP000596063">
    <property type="component" value="Chromosome"/>
</dbReference>
<dbReference type="UniPathway" id="UPA00241">
    <property type="reaction ID" value="UER00352"/>
</dbReference>
<comment type="subunit">
    <text evidence="5 16">Homodimer.</text>
</comment>
<keyword evidence="16" id="KW-0479">Metal-binding</keyword>
<evidence type="ECO:0000313" key="17">
    <source>
        <dbReference type="EMBL" id="QQD17551.1"/>
    </source>
</evidence>
<evidence type="ECO:0000256" key="10">
    <source>
        <dbReference type="ARBA" id="ARBA00022777"/>
    </source>
</evidence>
<dbReference type="EMBL" id="CP066167">
    <property type="protein sequence ID" value="QQD17551.1"/>
    <property type="molecule type" value="Genomic_DNA"/>
</dbReference>
<evidence type="ECO:0000256" key="2">
    <source>
        <dbReference type="ARBA" id="ARBA00001958"/>
    </source>
</evidence>
<dbReference type="NCBIfam" id="TIGR00671">
    <property type="entry name" value="baf"/>
    <property type="match status" value="1"/>
</dbReference>
<keyword evidence="7 16" id="KW-0963">Cytoplasm</keyword>
<comment type="cofactor">
    <cofactor evidence="2">
        <name>K(+)</name>
        <dbReference type="ChEBI" id="CHEBI:29103"/>
    </cofactor>
</comment>
<name>A0A7T4QZE7_9GAMM</name>
<protein>
    <recommendedName>
        <fullName evidence="15 16">Type III pantothenate kinase</fullName>
        <ecNumber evidence="6 16">2.7.1.33</ecNumber>
    </recommendedName>
    <alternativeName>
        <fullName evidence="16">PanK-III</fullName>
    </alternativeName>
    <alternativeName>
        <fullName evidence="16">Pantothenic acid kinase</fullName>
    </alternativeName>
</protein>
<dbReference type="HAMAP" id="MF_01274">
    <property type="entry name" value="Pantothen_kinase_3"/>
    <property type="match status" value="1"/>
</dbReference>
<dbReference type="InterPro" id="IPR004619">
    <property type="entry name" value="Type_III_PanK"/>
</dbReference>